<gene>
    <name evidence="14" type="ORF">TR143600</name>
</gene>
<dbReference type="GO" id="GO:0030154">
    <property type="term" value="P:cell differentiation"/>
    <property type="evidence" value="ECO:0007669"/>
    <property type="project" value="UniProtKB-KW"/>
</dbReference>
<dbReference type="Pfam" id="PF00008">
    <property type="entry name" value="EGF"/>
    <property type="match status" value="1"/>
</dbReference>
<protein>
    <recommendedName>
        <fullName evidence="15">Delta-like protein</fullName>
    </recommendedName>
</protein>
<feature type="domain" description="EGF-like" evidence="12">
    <location>
        <begin position="220"/>
        <end position="257"/>
    </location>
</feature>
<evidence type="ECO:0000256" key="7">
    <source>
        <dbReference type="ARBA" id="ARBA00023180"/>
    </source>
</evidence>
<dbReference type="Gene3D" id="2.10.25.10">
    <property type="entry name" value="Laminin"/>
    <property type="match status" value="2"/>
</dbReference>
<feature type="chain" id="PRO_5007051411" description="Delta-like protein" evidence="11">
    <location>
        <begin position="22"/>
        <end position="401"/>
    </location>
</feature>
<evidence type="ECO:0000256" key="11">
    <source>
        <dbReference type="SAM" id="SignalP"/>
    </source>
</evidence>
<keyword evidence="10" id="KW-1133">Transmembrane helix</keyword>
<keyword evidence="3 11" id="KW-0732">Signal</keyword>
<dbReference type="Pfam" id="PF23106">
    <property type="entry name" value="EGF_Teneurin"/>
    <property type="match status" value="1"/>
</dbReference>
<keyword evidence="10" id="KW-0812">Transmembrane</keyword>
<feature type="signal peptide" evidence="11">
    <location>
        <begin position="1"/>
        <end position="21"/>
    </location>
</feature>
<feature type="disulfide bond" evidence="8">
    <location>
        <begin position="285"/>
        <end position="294"/>
    </location>
</feature>
<dbReference type="GO" id="GO:0005509">
    <property type="term" value="F:calcium ion binding"/>
    <property type="evidence" value="ECO:0007669"/>
    <property type="project" value="InterPro"/>
</dbReference>
<dbReference type="CDD" id="cd00054">
    <property type="entry name" value="EGF_CA"/>
    <property type="match status" value="2"/>
</dbReference>
<keyword evidence="10" id="KW-0472">Membrane</keyword>
<keyword evidence="7" id="KW-0325">Glycoprotein</keyword>
<dbReference type="PROSITE" id="PS01186">
    <property type="entry name" value="EGF_2"/>
    <property type="match status" value="2"/>
</dbReference>
<keyword evidence="6 8" id="KW-1015">Disulfide bond</keyword>
<accession>A0A0X3Q1Q6</accession>
<reference evidence="14" key="1">
    <citation type="submission" date="2016-01" db="EMBL/GenBank/DDBJ databases">
        <title>Reference transcriptome for the parasite Schistocephalus solidus: insights into the molecular evolution of parasitism.</title>
        <authorList>
            <person name="Hebert F.O."/>
            <person name="Grambauer S."/>
            <person name="Barber I."/>
            <person name="Landry C.R."/>
            <person name="Aubin-Horth N."/>
        </authorList>
    </citation>
    <scope>NUCLEOTIDE SEQUENCE</scope>
</reference>
<proteinExistence type="predicted"/>
<name>A0A0X3Q1Q6_SCHSO</name>
<dbReference type="PROSITE" id="PS51051">
    <property type="entry name" value="DSL"/>
    <property type="match status" value="1"/>
</dbReference>
<feature type="disulfide bond" evidence="8">
    <location>
        <begin position="351"/>
        <end position="360"/>
    </location>
</feature>
<evidence type="ECO:0000256" key="3">
    <source>
        <dbReference type="ARBA" id="ARBA00022729"/>
    </source>
</evidence>
<evidence type="ECO:0000259" key="13">
    <source>
        <dbReference type="PROSITE" id="PS51051"/>
    </source>
</evidence>
<evidence type="ECO:0000259" key="12">
    <source>
        <dbReference type="PROSITE" id="PS50026"/>
    </source>
</evidence>
<evidence type="ECO:0000256" key="5">
    <source>
        <dbReference type="ARBA" id="ARBA00022782"/>
    </source>
</evidence>
<dbReference type="PROSITE" id="PS50026">
    <property type="entry name" value="EGF_3"/>
    <property type="match status" value="3"/>
</dbReference>
<dbReference type="PANTHER" id="PTHR24049:SF35">
    <property type="entry name" value="EGF-LIKE DOMAIN-CONTAINING PROTEIN"/>
    <property type="match status" value="1"/>
</dbReference>
<dbReference type="FunFam" id="2.10.25.10:FF:000321">
    <property type="entry name" value="Protein delta homolog 1"/>
    <property type="match status" value="1"/>
</dbReference>
<feature type="domain" description="DSL" evidence="13">
    <location>
        <begin position="175"/>
        <end position="218"/>
    </location>
</feature>
<feature type="domain" description="EGF-like" evidence="12">
    <location>
        <begin position="259"/>
        <end position="295"/>
    </location>
</feature>
<dbReference type="PANTHER" id="PTHR24049">
    <property type="entry name" value="CRUMBS FAMILY MEMBER"/>
    <property type="match status" value="1"/>
</dbReference>
<feature type="disulfide bond" evidence="8">
    <location>
        <begin position="229"/>
        <end position="246"/>
    </location>
</feature>
<organism evidence="14">
    <name type="scientific">Schistocephalus solidus</name>
    <name type="common">Tapeworm</name>
    <dbReference type="NCBI Taxonomy" id="70667"/>
    <lineage>
        <taxon>Eukaryota</taxon>
        <taxon>Metazoa</taxon>
        <taxon>Spiralia</taxon>
        <taxon>Lophotrochozoa</taxon>
        <taxon>Platyhelminthes</taxon>
        <taxon>Cestoda</taxon>
        <taxon>Eucestoda</taxon>
        <taxon>Diphyllobothriidea</taxon>
        <taxon>Diphyllobothriidae</taxon>
        <taxon>Schistocephalus</taxon>
    </lineage>
</organism>
<evidence type="ECO:0000256" key="4">
    <source>
        <dbReference type="ARBA" id="ARBA00022737"/>
    </source>
</evidence>
<comment type="caution">
    <text evidence="8">Lacks conserved residue(s) required for the propagation of feature annotation.</text>
</comment>
<dbReference type="InterPro" id="IPR000742">
    <property type="entry name" value="EGF"/>
</dbReference>
<keyword evidence="4" id="KW-0677">Repeat</keyword>
<evidence type="ECO:0000256" key="6">
    <source>
        <dbReference type="ARBA" id="ARBA00023157"/>
    </source>
</evidence>
<evidence type="ECO:0000256" key="9">
    <source>
        <dbReference type="PROSITE-ProRule" id="PRU00377"/>
    </source>
</evidence>
<dbReference type="InterPro" id="IPR051022">
    <property type="entry name" value="Notch_Cell-Fate_Det"/>
</dbReference>
<dbReference type="InterPro" id="IPR000152">
    <property type="entry name" value="EGF-type_Asp/Asn_hydroxyl_site"/>
</dbReference>
<dbReference type="PROSITE" id="PS00022">
    <property type="entry name" value="EGF_1"/>
    <property type="match status" value="2"/>
</dbReference>
<dbReference type="EMBL" id="GEEE01005286">
    <property type="protein sequence ID" value="JAP57939.1"/>
    <property type="molecule type" value="Transcribed_RNA"/>
</dbReference>
<evidence type="ECO:0000256" key="1">
    <source>
        <dbReference type="ARBA" id="ARBA00022473"/>
    </source>
</evidence>
<evidence type="ECO:0000256" key="8">
    <source>
        <dbReference type="PROSITE-ProRule" id="PRU00076"/>
    </source>
</evidence>
<feature type="transmembrane region" description="Helical" evidence="10">
    <location>
        <begin position="368"/>
        <end position="391"/>
    </location>
</feature>
<keyword evidence="2 8" id="KW-0245">EGF-like domain</keyword>
<dbReference type="GO" id="GO:0016020">
    <property type="term" value="C:membrane"/>
    <property type="evidence" value="ECO:0007669"/>
    <property type="project" value="InterPro"/>
</dbReference>
<evidence type="ECO:0000256" key="2">
    <source>
        <dbReference type="ARBA" id="ARBA00022536"/>
    </source>
</evidence>
<dbReference type="PROSITE" id="PS00010">
    <property type="entry name" value="ASX_HYDROXYL"/>
    <property type="match status" value="1"/>
</dbReference>
<feature type="domain" description="EGF-like" evidence="12">
    <location>
        <begin position="323"/>
        <end position="361"/>
    </location>
</feature>
<dbReference type="SMART" id="SM00181">
    <property type="entry name" value="EGF"/>
    <property type="match status" value="3"/>
</dbReference>
<dbReference type="SUPFAM" id="SSF57196">
    <property type="entry name" value="EGF/Laminin"/>
    <property type="match status" value="2"/>
</dbReference>
<evidence type="ECO:0008006" key="15">
    <source>
        <dbReference type="Google" id="ProtNLM"/>
    </source>
</evidence>
<sequence>MQSPLATIWTFGGLLLGMALGEILPKKTVSKERGMFQLVFMYRNEKHESSSGPCDNSGGDLWCDPFFHICVNDNKRPGSCNLLDHTTGDFKNRDNVFFTDEKAFKIRLTDSVPRWIGVRIEATDYDTFTPHDHIATFENPSVDVSPANVTTNLKLQNKEVNINNRRVKITGTLKLICTPEYLGEYCDRLCYPGIHPTVVGCNPDGTFICQNGTRGENCEKMDACFHPLCVPGAVCRNLDHGKYYECICNGHSGPECEASYNPCESNPCQNSGVCVPLGADFRCECPRGWKGRECNMPLSPCEAAEQNLTGALLPHGNSSTAFAITAAGMLSPVCNNKGVCEDRQYDYKCLCVKGWTGERCEERDTSNLIIIGVIGIGILLIVLLALVPCLLRMREKKKKEA</sequence>
<keyword evidence="5" id="KW-0221">Differentiation</keyword>
<dbReference type="AlphaFoldDB" id="A0A0X3Q1Q6"/>
<feature type="disulfide bond" evidence="9">
    <location>
        <begin position="177"/>
        <end position="186"/>
    </location>
</feature>
<dbReference type="InterPro" id="IPR001774">
    <property type="entry name" value="DSL"/>
</dbReference>
<evidence type="ECO:0000313" key="14">
    <source>
        <dbReference type="EMBL" id="JAP57939.1"/>
    </source>
</evidence>
<feature type="disulfide bond" evidence="9">
    <location>
        <begin position="209"/>
        <end position="218"/>
    </location>
</feature>
<evidence type="ECO:0000256" key="10">
    <source>
        <dbReference type="SAM" id="Phobius"/>
    </source>
</evidence>
<dbReference type="GO" id="GO:0007154">
    <property type="term" value="P:cell communication"/>
    <property type="evidence" value="ECO:0007669"/>
    <property type="project" value="InterPro"/>
</dbReference>
<dbReference type="InterPro" id="IPR001881">
    <property type="entry name" value="EGF-like_Ca-bd_dom"/>
</dbReference>
<keyword evidence="1" id="KW-0217">Developmental protein</keyword>
<dbReference type="SMART" id="SM00179">
    <property type="entry name" value="EGF_CA"/>
    <property type="match status" value="2"/>
</dbReference>